<evidence type="ECO:0000256" key="1">
    <source>
        <dbReference type="ARBA" id="ARBA00023015"/>
    </source>
</evidence>
<keyword evidence="1" id="KW-0805">Transcription regulation</keyword>
<dbReference type="Proteomes" id="UP000247681">
    <property type="component" value="Unassembled WGS sequence"/>
</dbReference>
<sequence length="294" mass="34082">MDQIADGFKGERAIVVPYSVRIFQSENELTKNAFITHMGYYPNAKYHFRKRSKGALENILIYCESGKGFITLENEQFSLTKDQAFIIPAHKAHSYEAEISKPWSIYWLHFKGTANSLHAAVSGKILNLNDSRSSDRLNLFEEIYQNLEMGFNPDNLEYSSICLQHFLASIKYTGQFLKIKTADTEVLDVIPMSIIFMKNNLTNKITLHDIAQYTGYSSSYFGALFLEKTSFTPIEYYNQLKIQKSCSLLQFSNLKIKEIAYELGYYDPFHFSKSFRLVMEISPREYRLRYKAPV</sequence>
<dbReference type="Gene3D" id="2.60.120.280">
    <property type="entry name" value="Regulatory protein AraC"/>
    <property type="match status" value="1"/>
</dbReference>
<accession>A0A2V4C6Y4</accession>
<dbReference type="Pfam" id="PF12833">
    <property type="entry name" value="HTH_18"/>
    <property type="match status" value="1"/>
</dbReference>
<keyword evidence="2" id="KW-0238">DNA-binding</keyword>
<dbReference type="Pfam" id="PF02311">
    <property type="entry name" value="AraC_binding"/>
    <property type="match status" value="1"/>
</dbReference>
<gene>
    <name evidence="5" type="ORF">DMB68_08220</name>
</gene>
<dbReference type="InterPro" id="IPR018060">
    <property type="entry name" value="HTH_AraC"/>
</dbReference>
<dbReference type="SUPFAM" id="SSF46689">
    <property type="entry name" value="Homeodomain-like"/>
    <property type="match status" value="2"/>
</dbReference>
<dbReference type="AlphaFoldDB" id="A0A2V4C6Y4"/>
<dbReference type="PROSITE" id="PS01124">
    <property type="entry name" value="HTH_ARAC_FAMILY_2"/>
    <property type="match status" value="1"/>
</dbReference>
<dbReference type="OrthoDB" id="9813413at2"/>
<dbReference type="SMART" id="SM00342">
    <property type="entry name" value="HTH_ARAC"/>
    <property type="match status" value="1"/>
</dbReference>
<proteinExistence type="predicted"/>
<dbReference type="InterPro" id="IPR009057">
    <property type="entry name" value="Homeodomain-like_sf"/>
</dbReference>
<reference evidence="5 6" key="1">
    <citation type="submission" date="2018-05" db="EMBL/GenBank/DDBJ databases">
        <title>Flavobacterium sp. strain IMCC34758, incomplete genome.</title>
        <authorList>
            <person name="Joung Y."/>
        </authorList>
    </citation>
    <scope>NUCLEOTIDE SEQUENCE [LARGE SCALE GENOMIC DNA]</scope>
    <source>
        <strain evidence="5 6">IMCC34758</strain>
    </source>
</reference>
<dbReference type="GO" id="GO:0003700">
    <property type="term" value="F:DNA-binding transcription factor activity"/>
    <property type="evidence" value="ECO:0007669"/>
    <property type="project" value="InterPro"/>
</dbReference>
<keyword evidence="6" id="KW-1185">Reference proteome</keyword>
<evidence type="ECO:0000313" key="5">
    <source>
        <dbReference type="EMBL" id="PXY47118.1"/>
    </source>
</evidence>
<name>A0A2V4C6Y4_9FLAO</name>
<dbReference type="Gene3D" id="1.10.10.60">
    <property type="entry name" value="Homeodomain-like"/>
    <property type="match status" value="2"/>
</dbReference>
<evidence type="ECO:0000259" key="4">
    <source>
        <dbReference type="PROSITE" id="PS01124"/>
    </source>
</evidence>
<evidence type="ECO:0000256" key="2">
    <source>
        <dbReference type="ARBA" id="ARBA00023125"/>
    </source>
</evidence>
<dbReference type="CDD" id="cd06986">
    <property type="entry name" value="cupin_MmsR-like_N"/>
    <property type="match status" value="1"/>
</dbReference>
<dbReference type="RefSeq" id="WP_110346119.1">
    <property type="nucleotide sequence ID" value="NZ_QJHL01000001.1"/>
</dbReference>
<dbReference type="GO" id="GO:0043565">
    <property type="term" value="F:sequence-specific DNA binding"/>
    <property type="evidence" value="ECO:0007669"/>
    <property type="project" value="InterPro"/>
</dbReference>
<dbReference type="SUPFAM" id="SSF51215">
    <property type="entry name" value="Regulatory protein AraC"/>
    <property type="match status" value="1"/>
</dbReference>
<dbReference type="PROSITE" id="PS00041">
    <property type="entry name" value="HTH_ARAC_FAMILY_1"/>
    <property type="match status" value="1"/>
</dbReference>
<keyword evidence="3" id="KW-0804">Transcription</keyword>
<dbReference type="PANTHER" id="PTHR43280">
    <property type="entry name" value="ARAC-FAMILY TRANSCRIPTIONAL REGULATOR"/>
    <property type="match status" value="1"/>
</dbReference>
<comment type="caution">
    <text evidence="5">The sequence shown here is derived from an EMBL/GenBank/DDBJ whole genome shotgun (WGS) entry which is preliminary data.</text>
</comment>
<evidence type="ECO:0000256" key="3">
    <source>
        <dbReference type="ARBA" id="ARBA00023163"/>
    </source>
</evidence>
<dbReference type="PANTHER" id="PTHR43280:SF30">
    <property type="entry name" value="MMSAB OPERON REGULATORY PROTEIN"/>
    <property type="match status" value="1"/>
</dbReference>
<dbReference type="InterPro" id="IPR003313">
    <property type="entry name" value="AraC-bd"/>
</dbReference>
<dbReference type="EMBL" id="QJHL01000001">
    <property type="protein sequence ID" value="PXY47118.1"/>
    <property type="molecule type" value="Genomic_DNA"/>
</dbReference>
<organism evidence="5 6">
    <name type="scientific">Flavobacterium hydrophilum</name>
    <dbReference type="NCBI Taxonomy" id="2211445"/>
    <lineage>
        <taxon>Bacteria</taxon>
        <taxon>Pseudomonadati</taxon>
        <taxon>Bacteroidota</taxon>
        <taxon>Flavobacteriia</taxon>
        <taxon>Flavobacteriales</taxon>
        <taxon>Flavobacteriaceae</taxon>
        <taxon>Flavobacterium</taxon>
    </lineage>
</organism>
<dbReference type="InterPro" id="IPR018062">
    <property type="entry name" value="HTH_AraC-typ_CS"/>
</dbReference>
<dbReference type="InterPro" id="IPR037923">
    <property type="entry name" value="HTH-like"/>
</dbReference>
<evidence type="ECO:0000313" key="6">
    <source>
        <dbReference type="Proteomes" id="UP000247681"/>
    </source>
</evidence>
<protein>
    <submittedName>
        <fullName evidence="5">AraC family transcriptional regulator</fullName>
    </submittedName>
</protein>
<feature type="domain" description="HTH araC/xylS-type" evidence="4">
    <location>
        <begin position="191"/>
        <end position="289"/>
    </location>
</feature>